<keyword evidence="4 6" id="KW-1133">Transmembrane helix</keyword>
<dbReference type="VEuPathDB" id="VectorBase:RSAN_036476"/>
<evidence type="ECO:0000313" key="8">
    <source>
        <dbReference type="Proteomes" id="UP000821837"/>
    </source>
</evidence>
<dbReference type="GO" id="GO:0005886">
    <property type="term" value="C:plasma membrane"/>
    <property type="evidence" value="ECO:0007669"/>
    <property type="project" value="UniProtKB-SubCell"/>
</dbReference>
<evidence type="ECO:0000256" key="3">
    <source>
        <dbReference type="ARBA" id="ARBA00022692"/>
    </source>
</evidence>
<dbReference type="AlphaFoldDB" id="A0A9D4PE04"/>
<feature type="transmembrane region" description="Helical" evidence="6">
    <location>
        <begin position="78"/>
        <end position="99"/>
    </location>
</feature>
<feature type="transmembrane region" description="Helical" evidence="6">
    <location>
        <begin position="169"/>
        <end position="190"/>
    </location>
</feature>
<reference evidence="7" key="2">
    <citation type="submission" date="2021-09" db="EMBL/GenBank/DDBJ databases">
        <authorList>
            <person name="Jia N."/>
            <person name="Wang J."/>
            <person name="Shi W."/>
            <person name="Du L."/>
            <person name="Sun Y."/>
            <person name="Zhan W."/>
            <person name="Jiang J."/>
            <person name="Wang Q."/>
            <person name="Zhang B."/>
            <person name="Ji P."/>
            <person name="Sakyi L.B."/>
            <person name="Cui X."/>
            <person name="Yuan T."/>
            <person name="Jiang B."/>
            <person name="Yang W."/>
            <person name="Lam T.T.-Y."/>
            <person name="Chang Q."/>
            <person name="Ding S."/>
            <person name="Wang X."/>
            <person name="Zhu J."/>
            <person name="Ruan X."/>
            <person name="Zhao L."/>
            <person name="Wei J."/>
            <person name="Que T."/>
            <person name="Du C."/>
            <person name="Cheng J."/>
            <person name="Dai P."/>
            <person name="Han X."/>
            <person name="Huang E."/>
            <person name="Gao Y."/>
            <person name="Liu J."/>
            <person name="Shao H."/>
            <person name="Ye R."/>
            <person name="Li L."/>
            <person name="Wei W."/>
            <person name="Wang X."/>
            <person name="Wang C."/>
            <person name="Huo Q."/>
            <person name="Li W."/>
            <person name="Guo W."/>
            <person name="Chen H."/>
            <person name="Chen S."/>
            <person name="Zhou L."/>
            <person name="Zhou L."/>
            <person name="Ni X."/>
            <person name="Tian J."/>
            <person name="Zhou Y."/>
            <person name="Sheng Y."/>
            <person name="Liu T."/>
            <person name="Pan Y."/>
            <person name="Xia L."/>
            <person name="Li J."/>
            <person name="Zhao F."/>
            <person name="Cao W."/>
        </authorList>
    </citation>
    <scope>NUCLEOTIDE SEQUENCE</scope>
    <source>
        <strain evidence="7">Rsan-2018</strain>
        <tissue evidence="7">Larvae</tissue>
    </source>
</reference>
<keyword evidence="5 6" id="KW-0472">Membrane</keyword>
<keyword evidence="3 6" id="KW-0812">Transmembrane</keyword>
<keyword evidence="8" id="KW-1185">Reference proteome</keyword>
<protein>
    <recommendedName>
        <fullName evidence="9">Gustatory receptor</fullName>
    </recommendedName>
</protein>
<evidence type="ECO:0000256" key="2">
    <source>
        <dbReference type="ARBA" id="ARBA00022475"/>
    </source>
</evidence>
<gene>
    <name evidence="7" type="ORF">HPB52_011037</name>
</gene>
<feature type="transmembrane region" description="Helical" evidence="6">
    <location>
        <begin position="279"/>
        <end position="300"/>
    </location>
</feature>
<comment type="caution">
    <text evidence="7">The sequence shown here is derived from an EMBL/GenBank/DDBJ whole genome shotgun (WGS) entry which is preliminary data.</text>
</comment>
<dbReference type="InterPro" id="IPR013604">
    <property type="entry name" value="7TM_chemorcpt"/>
</dbReference>
<evidence type="ECO:0008006" key="9">
    <source>
        <dbReference type="Google" id="ProtNLM"/>
    </source>
</evidence>
<feature type="transmembrane region" description="Helical" evidence="6">
    <location>
        <begin position="312"/>
        <end position="333"/>
    </location>
</feature>
<comment type="subcellular location">
    <subcellularLocation>
        <location evidence="1">Cell membrane</location>
        <topology evidence="1">Multi-pass membrane protein</topology>
    </subcellularLocation>
</comment>
<proteinExistence type="predicted"/>
<dbReference type="GO" id="GO:0050909">
    <property type="term" value="P:sensory perception of taste"/>
    <property type="evidence" value="ECO:0007669"/>
    <property type="project" value="InterPro"/>
</dbReference>
<evidence type="ECO:0000256" key="1">
    <source>
        <dbReference type="ARBA" id="ARBA00004651"/>
    </source>
</evidence>
<name>A0A9D4PE04_RHISA</name>
<reference evidence="7" key="1">
    <citation type="journal article" date="2020" name="Cell">
        <title>Large-Scale Comparative Analyses of Tick Genomes Elucidate Their Genetic Diversity and Vector Capacities.</title>
        <authorList>
            <consortium name="Tick Genome and Microbiome Consortium (TIGMIC)"/>
            <person name="Jia N."/>
            <person name="Wang J."/>
            <person name="Shi W."/>
            <person name="Du L."/>
            <person name="Sun Y."/>
            <person name="Zhan W."/>
            <person name="Jiang J.F."/>
            <person name="Wang Q."/>
            <person name="Zhang B."/>
            <person name="Ji P."/>
            <person name="Bell-Sakyi L."/>
            <person name="Cui X.M."/>
            <person name="Yuan T.T."/>
            <person name="Jiang B.G."/>
            <person name="Yang W.F."/>
            <person name="Lam T.T."/>
            <person name="Chang Q.C."/>
            <person name="Ding S.J."/>
            <person name="Wang X.J."/>
            <person name="Zhu J.G."/>
            <person name="Ruan X.D."/>
            <person name="Zhao L."/>
            <person name="Wei J.T."/>
            <person name="Ye R.Z."/>
            <person name="Que T.C."/>
            <person name="Du C.H."/>
            <person name="Zhou Y.H."/>
            <person name="Cheng J.X."/>
            <person name="Dai P.F."/>
            <person name="Guo W.B."/>
            <person name="Han X.H."/>
            <person name="Huang E.J."/>
            <person name="Li L.F."/>
            <person name="Wei W."/>
            <person name="Gao Y.C."/>
            <person name="Liu J.Z."/>
            <person name="Shao H.Z."/>
            <person name="Wang X."/>
            <person name="Wang C.C."/>
            <person name="Yang T.C."/>
            <person name="Huo Q.B."/>
            <person name="Li W."/>
            <person name="Chen H.Y."/>
            <person name="Chen S.E."/>
            <person name="Zhou L.G."/>
            <person name="Ni X.B."/>
            <person name="Tian J.H."/>
            <person name="Sheng Y."/>
            <person name="Liu T."/>
            <person name="Pan Y.S."/>
            <person name="Xia L.Y."/>
            <person name="Li J."/>
            <person name="Zhao F."/>
            <person name="Cao W.C."/>
        </authorList>
    </citation>
    <scope>NUCLEOTIDE SEQUENCE</scope>
    <source>
        <strain evidence="7">Rsan-2018</strain>
    </source>
</reference>
<dbReference type="Proteomes" id="UP000821837">
    <property type="component" value="Chromosome 8"/>
</dbReference>
<dbReference type="EMBL" id="JABSTV010001254">
    <property type="protein sequence ID" value="KAH7939330.1"/>
    <property type="molecule type" value="Genomic_DNA"/>
</dbReference>
<evidence type="ECO:0000256" key="6">
    <source>
        <dbReference type="SAM" id="Phobius"/>
    </source>
</evidence>
<evidence type="ECO:0000256" key="4">
    <source>
        <dbReference type="ARBA" id="ARBA00022989"/>
    </source>
</evidence>
<evidence type="ECO:0000256" key="5">
    <source>
        <dbReference type="ARBA" id="ARBA00023136"/>
    </source>
</evidence>
<organism evidence="7 8">
    <name type="scientific">Rhipicephalus sanguineus</name>
    <name type="common">Brown dog tick</name>
    <name type="synonym">Ixodes sanguineus</name>
    <dbReference type="NCBI Taxonomy" id="34632"/>
    <lineage>
        <taxon>Eukaryota</taxon>
        <taxon>Metazoa</taxon>
        <taxon>Ecdysozoa</taxon>
        <taxon>Arthropoda</taxon>
        <taxon>Chelicerata</taxon>
        <taxon>Arachnida</taxon>
        <taxon>Acari</taxon>
        <taxon>Parasitiformes</taxon>
        <taxon>Ixodida</taxon>
        <taxon>Ixodoidea</taxon>
        <taxon>Ixodidae</taxon>
        <taxon>Rhipicephalinae</taxon>
        <taxon>Rhipicephalus</taxon>
        <taxon>Rhipicephalus</taxon>
    </lineage>
</organism>
<sequence>MRPLGEYLTMAEGGLVTRRRSGRAGRMIFNHGRNGKSLKLHKEKNVLAGFFVIARFHRALGYNFITRTTERGRPRSKILSSYLLYAIVSWILYVFVIGSDIVRVSTLLEDERNRVIDRAIQILGDVRCVGIQVSVVVLLLSKSQRFVDLLEYLVGLERRLTRATPLRRTAIVVVCLNVVFSFTSVLSISAEIYDFDEYSHAAYMKILYGMFSLVFAENVCMISFSWLAFFCSAFAGCLNLINDDVVRMSGELTVSPKELAELHRLFSDVGAAFARLEDLLGLAILICFPLNIVNAAPWGYYMLKADKGTTIFMLDLIGFLTICAEMFTAGIYARLTKHEVRMLLDIDVAPFLRCFKFISEQ</sequence>
<dbReference type="Pfam" id="PF08395">
    <property type="entry name" value="7tm_7"/>
    <property type="match status" value="1"/>
</dbReference>
<accession>A0A9D4PE04</accession>
<feature type="transmembrane region" description="Helical" evidence="6">
    <location>
        <begin position="210"/>
        <end position="241"/>
    </location>
</feature>
<keyword evidence="2" id="KW-1003">Cell membrane</keyword>
<feature type="transmembrane region" description="Helical" evidence="6">
    <location>
        <begin position="119"/>
        <end position="140"/>
    </location>
</feature>
<evidence type="ECO:0000313" key="7">
    <source>
        <dbReference type="EMBL" id="KAH7939330.1"/>
    </source>
</evidence>